<dbReference type="CDD" id="cd05010">
    <property type="entry name" value="SIS_AgaS_like"/>
    <property type="match status" value="1"/>
</dbReference>
<dbReference type="PANTHER" id="PTHR32502">
    <property type="entry name" value="N-ACETYLGALACTOSAMINE PERMEASE II COMPONENT-RELATED"/>
    <property type="match status" value="1"/>
</dbReference>
<name>A0A430A647_9ENTE</name>
<dbReference type="InterPro" id="IPR046348">
    <property type="entry name" value="SIS_dom_sf"/>
</dbReference>
<evidence type="ECO:0000259" key="5">
    <source>
        <dbReference type="PROSITE" id="PS51464"/>
    </source>
</evidence>
<dbReference type="EMBL" id="NGJY01000003">
    <property type="protein sequence ID" value="RSU02370.1"/>
    <property type="molecule type" value="Genomic_DNA"/>
</dbReference>
<evidence type="ECO:0000256" key="1">
    <source>
        <dbReference type="ARBA" id="ARBA00007748"/>
    </source>
</evidence>
<proteinExistence type="inferred from homology"/>
<dbReference type="GO" id="GO:0009401">
    <property type="term" value="P:phosphoenolpyruvate-dependent sugar phosphotransferase system"/>
    <property type="evidence" value="ECO:0007669"/>
    <property type="project" value="TreeGrafter"/>
</dbReference>
<dbReference type="SUPFAM" id="SSF53697">
    <property type="entry name" value="SIS domain"/>
    <property type="match status" value="1"/>
</dbReference>
<feature type="domain" description="SIS" evidence="5">
    <location>
        <begin position="221"/>
        <end position="368"/>
    </location>
</feature>
<organism evidence="6 7">
    <name type="scientific">Vagococcus fessus</name>
    <dbReference type="NCBI Taxonomy" id="120370"/>
    <lineage>
        <taxon>Bacteria</taxon>
        <taxon>Bacillati</taxon>
        <taxon>Bacillota</taxon>
        <taxon>Bacilli</taxon>
        <taxon>Lactobacillales</taxon>
        <taxon>Enterococcaceae</taxon>
        <taxon>Vagococcus</taxon>
    </lineage>
</organism>
<keyword evidence="7" id="KW-1185">Reference proteome</keyword>
<dbReference type="InterPro" id="IPR035464">
    <property type="entry name" value="SIS_AgaS"/>
</dbReference>
<comment type="caution">
    <text evidence="6">The sequence shown here is derived from an EMBL/GenBank/DDBJ whole genome shotgun (WGS) entry which is preliminary data.</text>
</comment>
<dbReference type="AlphaFoldDB" id="A0A430A647"/>
<feature type="domain" description="SIS" evidence="5">
    <location>
        <begin position="45"/>
        <end position="212"/>
    </location>
</feature>
<dbReference type="InterPro" id="IPR001347">
    <property type="entry name" value="SIS_dom"/>
</dbReference>
<comment type="similarity">
    <text evidence="1">Belongs to the SIS family. AgaS subfamily.</text>
</comment>
<accession>A0A430A647</accession>
<evidence type="ECO:0000313" key="7">
    <source>
        <dbReference type="Proteomes" id="UP000287101"/>
    </source>
</evidence>
<dbReference type="GO" id="GO:0016787">
    <property type="term" value="F:hydrolase activity"/>
    <property type="evidence" value="ECO:0007669"/>
    <property type="project" value="UniProtKB-KW"/>
</dbReference>
<dbReference type="RefSeq" id="WP_126831961.1">
    <property type="nucleotide sequence ID" value="NZ_CBCRYB010000009.1"/>
</dbReference>
<dbReference type="Pfam" id="PF01380">
    <property type="entry name" value="SIS"/>
    <property type="match status" value="1"/>
</dbReference>
<evidence type="ECO:0000313" key="6">
    <source>
        <dbReference type="EMBL" id="RSU02370.1"/>
    </source>
</evidence>
<dbReference type="Proteomes" id="UP000287101">
    <property type="component" value="Unassembled WGS sequence"/>
</dbReference>
<dbReference type="InterPro" id="IPR050303">
    <property type="entry name" value="GatZ_KbaZ_carbometab"/>
</dbReference>
<dbReference type="Gene3D" id="3.40.50.10490">
    <property type="entry name" value="Glucose-6-phosphate isomerase like protein, domain 1"/>
    <property type="match status" value="2"/>
</dbReference>
<dbReference type="GO" id="GO:0016853">
    <property type="term" value="F:isomerase activity"/>
    <property type="evidence" value="ECO:0007669"/>
    <property type="project" value="UniProtKB-KW"/>
</dbReference>
<dbReference type="PROSITE" id="PS51464">
    <property type="entry name" value="SIS"/>
    <property type="match status" value="2"/>
</dbReference>
<evidence type="ECO:0000256" key="3">
    <source>
        <dbReference type="ARBA" id="ARBA00022801"/>
    </source>
</evidence>
<dbReference type="GO" id="GO:0097367">
    <property type="term" value="F:carbohydrate derivative binding"/>
    <property type="evidence" value="ECO:0007669"/>
    <property type="project" value="InterPro"/>
</dbReference>
<dbReference type="InterPro" id="IPR035466">
    <property type="entry name" value="GlmS/AgaS_SIS"/>
</dbReference>
<dbReference type="PANTHER" id="PTHR32502:SF3">
    <property type="entry name" value="D-GALACTOSAMINE-6-PHOSPHATE DEAMINASE AGAS-RELATED"/>
    <property type="match status" value="1"/>
</dbReference>
<gene>
    <name evidence="6" type="primary">agaS</name>
    <name evidence="6" type="ORF">CBF31_08345</name>
</gene>
<comment type="catalytic activity">
    <reaction evidence="4">
        <text>D-galactosamine 6-phosphate + H2O = D-tagatopyranose 1-phosphate + NH4(+)</text>
        <dbReference type="Rhea" id="RHEA:47680"/>
        <dbReference type="ChEBI" id="CHEBI:15377"/>
        <dbReference type="ChEBI" id="CHEBI:28938"/>
        <dbReference type="ChEBI" id="CHEBI:71674"/>
        <dbReference type="ChEBI" id="CHEBI:138150"/>
    </reaction>
</comment>
<protein>
    <submittedName>
        <fullName evidence="6">Tagatose-6-phosphate ketose isomerase</fullName>
    </submittedName>
</protein>
<dbReference type="OrthoDB" id="9779207at2"/>
<keyword evidence="6" id="KW-0413">Isomerase</keyword>
<keyword evidence="2" id="KW-0677">Repeat</keyword>
<evidence type="ECO:0000256" key="2">
    <source>
        <dbReference type="ARBA" id="ARBA00022737"/>
    </source>
</evidence>
<dbReference type="GO" id="GO:0005886">
    <property type="term" value="C:plasma membrane"/>
    <property type="evidence" value="ECO:0007669"/>
    <property type="project" value="TreeGrafter"/>
</dbReference>
<keyword evidence="3" id="KW-0378">Hydrolase</keyword>
<sequence>MYHLSDEELTKKGAIITTREIQQQPRLWQEAFDLYTERKEAIESFLTTIKTKHSNIRVIFTGAGTSAYVGDTVIAYLKSKVDEKQFDLQSVPTTGIVSNPYEFYNPEIPTLLVSFARSGNSPESVAAVQLGQQLIPDFYQLTITCAAEGKLAINSKGDDKNLLLLMPEDSNDKGFAMTGSYSCMALTTLLVFDSADFEQKKSYVEMMSQLGNEVVANETQIQSLVDLDFNRVVYLGSGSLAGLTREAQLKILELTAGKIATIFDSSMGFRHGPKSFVDEKTIIFGFVSNNEYTRQYDLDILEEVAADEIAEKVCAITVKRDTTFSQDKYEFTTGETLPDAYLALPYVMFAQTVSVMASLKVGNTPDTPSPTGTVNRVVQGVKIHSYSN</sequence>
<dbReference type="CDD" id="cd05008">
    <property type="entry name" value="SIS_GlmS_GlmD_1"/>
    <property type="match status" value="1"/>
</dbReference>
<reference evidence="6 7" key="1">
    <citation type="submission" date="2017-05" db="EMBL/GenBank/DDBJ databases">
        <title>Vagococcus spp. assemblies.</title>
        <authorList>
            <person name="Gulvik C.A."/>
        </authorList>
    </citation>
    <scope>NUCLEOTIDE SEQUENCE [LARGE SCALE GENOMIC DNA]</scope>
    <source>
        <strain evidence="6 7">CCUG 41755</strain>
    </source>
</reference>
<dbReference type="GO" id="GO:1901135">
    <property type="term" value="P:carbohydrate derivative metabolic process"/>
    <property type="evidence" value="ECO:0007669"/>
    <property type="project" value="InterPro"/>
</dbReference>
<evidence type="ECO:0000256" key="4">
    <source>
        <dbReference type="ARBA" id="ARBA00029292"/>
    </source>
</evidence>